<dbReference type="CDD" id="cd03230">
    <property type="entry name" value="ABC_DR_subfamily_A"/>
    <property type="match status" value="1"/>
</dbReference>
<dbReference type="InterPro" id="IPR003439">
    <property type="entry name" value="ABC_transporter-like_ATP-bd"/>
</dbReference>
<name>A0A3D9ICK3_9BACL</name>
<dbReference type="AlphaFoldDB" id="A0A3D9ICK3"/>
<keyword evidence="6" id="KW-1185">Reference proteome</keyword>
<comment type="caution">
    <text evidence="5">The sequence shown here is derived from an EMBL/GenBank/DDBJ whole genome shotgun (WGS) entry which is preliminary data.</text>
</comment>
<evidence type="ECO:0000313" key="6">
    <source>
        <dbReference type="Proteomes" id="UP000256977"/>
    </source>
</evidence>
<dbReference type="GO" id="GO:0005524">
    <property type="term" value="F:ATP binding"/>
    <property type="evidence" value="ECO:0007669"/>
    <property type="project" value="UniProtKB-KW"/>
</dbReference>
<dbReference type="RefSeq" id="WP_116064326.1">
    <property type="nucleotide sequence ID" value="NZ_QRDZ01000031.1"/>
</dbReference>
<dbReference type="PANTHER" id="PTHR42939:SF1">
    <property type="entry name" value="ABC TRANSPORTER ATP-BINDING PROTEIN ALBC-RELATED"/>
    <property type="match status" value="1"/>
</dbReference>
<keyword evidence="1" id="KW-0813">Transport</keyword>
<dbReference type="Pfam" id="PF00005">
    <property type="entry name" value="ABC_tran"/>
    <property type="match status" value="1"/>
</dbReference>
<dbReference type="SMART" id="SM00382">
    <property type="entry name" value="AAA"/>
    <property type="match status" value="1"/>
</dbReference>
<evidence type="ECO:0000313" key="5">
    <source>
        <dbReference type="EMBL" id="RED59502.1"/>
    </source>
</evidence>
<dbReference type="Gene3D" id="3.40.50.300">
    <property type="entry name" value="P-loop containing nucleotide triphosphate hydrolases"/>
    <property type="match status" value="1"/>
</dbReference>
<dbReference type="GO" id="GO:0016887">
    <property type="term" value="F:ATP hydrolysis activity"/>
    <property type="evidence" value="ECO:0007669"/>
    <property type="project" value="InterPro"/>
</dbReference>
<dbReference type="SUPFAM" id="SSF52540">
    <property type="entry name" value="P-loop containing nucleoside triphosphate hydrolases"/>
    <property type="match status" value="1"/>
</dbReference>
<proteinExistence type="predicted"/>
<evidence type="ECO:0000259" key="4">
    <source>
        <dbReference type="PROSITE" id="PS50893"/>
    </source>
</evidence>
<protein>
    <submittedName>
        <fullName evidence="5">ABC-2 type transport system ATP-binding protein</fullName>
    </submittedName>
</protein>
<feature type="domain" description="ABC transporter" evidence="4">
    <location>
        <begin position="2"/>
        <end position="224"/>
    </location>
</feature>
<sequence length="229" mass="25857">MIELKEVRKRYRGRNVLNGLSFTAEKGSITCLIGMNGAGKSTIMKAIMGLVPIKEGQILIDGKPRGKWMYEKVSFVPDHLTMPLGMKMSEGLTFMADFYESWNAERAAELMRFFRLEPKEKIGNLSKGTAAKYNLVLGLALNSEYVLMDEPFSGIDLFSREMIADVFSSELIEERGVLLTTHEIDEVEYLIDKAVILQDGKAGLEFDCETMRSEQGKSIVDVMREVYSR</sequence>
<gene>
    <name evidence="5" type="ORF">DFP98_13196</name>
</gene>
<dbReference type="InterPro" id="IPR051782">
    <property type="entry name" value="ABC_Transporter_VariousFunc"/>
</dbReference>
<dbReference type="InterPro" id="IPR003593">
    <property type="entry name" value="AAA+_ATPase"/>
</dbReference>
<dbReference type="Proteomes" id="UP000256977">
    <property type="component" value="Unassembled WGS sequence"/>
</dbReference>
<evidence type="ECO:0000256" key="2">
    <source>
        <dbReference type="ARBA" id="ARBA00022741"/>
    </source>
</evidence>
<dbReference type="EMBL" id="QRDZ01000031">
    <property type="protein sequence ID" value="RED59502.1"/>
    <property type="molecule type" value="Genomic_DNA"/>
</dbReference>
<accession>A0A3D9ICK3</accession>
<evidence type="ECO:0000256" key="1">
    <source>
        <dbReference type="ARBA" id="ARBA00022448"/>
    </source>
</evidence>
<reference evidence="5 6" key="1">
    <citation type="submission" date="2018-07" db="EMBL/GenBank/DDBJ databases">
        <title>Genomic Encyclopedia of Type Strains, Phase III (KMG-III): the genomes of soil and plant-associated and newly described type strains.</title>
        <authorList>
            <person name="Whitman W."/>
        </authorList>
    </citation>
    <scope>NUCLEOTIDE SEQUENCE [LARGE SCALE GENOMIC DNA]</scope>
    <source>
        <strain evidence="5 6">CECT 7287</strain>
    </source>
</reference>
<dbReference type="PROSITE" id="PS50893">
    <property type="entry name" value="ABC_TRANSPORTER_2"/>
    <property type="match status" value="1"/>
</dbReference>
<evidence type="ECO:0000256" key="3">
    <source>
        <dbReference type="ARBA" id="ARBA00022840"/>
    </source>
</evidence>
<dbReference type="OrthoDB" id="9804819at2"/>
<keyword evidence="3 5" id="KW-0067">ATP-binding</keyword>
<keyword evidence="2" id="KW-0547">Nucleotide-binding</keyword>
<dbReference type="PANTHER" id="PTHR42939">
    <property type="entry name" value="ABC TRANSPORTER ATP-BINDING PROTEIN ALBC-RELATED"/>
    <property type="match status" value="1"/>
</dbReference>
<dbReference type="InterPro" id="IPR027417">
    <property type="entry name" value="P-loop_NTPase"/>
</dbReference>
<organism evidence="5 6">
    <name type="scientific">Cohnella phaseoli</name>
    <dbReference type="NCBI Taxonomy" id="456490"/>
    <lineage>
        <taxon>Bacteria</taxon>
        <taxon>Bacillati</taxon>
        <taxon>Bacillota</taxon>
        <taxon>Bacilli</taxon>
        <taxon>Bacillales</taxon>
        <taxon>Paenibacillaceae</taxon>
        <taxon>Cohnella</taxon>
    </lineage>
</organism>